<protein>
    <submittedName>
        <fullName evidence="1">Uncharacterized protein</fullName>
    </submittedName>
</protein>
<accession>A0AA42DNH4</accession>
<organism evidence="1 2">
    <name type="scientific">Holtiella tumoricola</name>
    <dbReference type="NCBI Taxonomy" id="3018743"/>
    <lineage>
        <taxon>Bacteria</taxon>
        <taxon>Bacillati</taxon>
        <taxon>Bacillota</taxon>
        <taxon>Clostridia</taxon>
        <taxon>Lachnospirales</taxon>
        <taxon>Cellulosilyticaceae</taxon>
        <taxon>Holtiella</taxon>
    </lineage>
</organism>
<keyword evidence="2" id="KW-1185">Reference proteome</keyword>
<comment type="caution">
    <text evidence="1">The sequence shown here is derived from an EMBL/GenBank/DDBJ whole genome shotgun (WGS) entry which is preliminary data.</text>
</comment>
<gene>
    <name evidence="1" type="ORF">PBV87_12505</name>
</gene>
<name>A0AA42DNH4_9FIRM</name>
<reference evidence="1" key="1">
    <citation type="journal article" date="2023" name="Int. J. Syst. Evol. Microbiol.">
        <title>&lt;i&gt;Holtiella tumoricola&lt;/i&gt; gen. nov. sp. nov., isolated from a human clinical sample.</title>
        <authorList>
            <person name="Allen-Vercoe E."/>
            <person name="Daigneault M.C."/>
            <person name="Vancuren S.J."/>
            <person name="Cochrane K."/>
            <person name="O'Neal L.L."/>
            <person name="Sankaranarayanan K."/>
            <person name="Lawson P.A."/>
        </authorList>
    </citation>
    <scope>NUCLEOTIDE SEQUENCE</scope>
    <source>
        <strain evidence="1">CC70A</strain>
    </source>
</reference>
<evidence type="ECO:0000313" key="1">
    <source>
        <dbReference type="EMBL" id="MDA3732308.1"/>
    </source>
</evidence>
<proteinExistence type="predicted"/>
<dbReference type="Proteomes" id="UP001169242">
    <property type="component" value="Unassembled WGS sequence"/>
</dbReference>
<dbReference type="EMBL" id="JAQIFT010000046">
    <property type="protein sequence ID" value="MDA3732308.1"/>
    <property type="molecule type" value="Genomic_DNA"/>
</dbReference>
<dbReference type="RefSeq" id="WP_271012496.1">
    <property type="nucleotide sequence ID" value="NZ_JAQIFT010000046.1"/>
</dbReference>
<sequence length="138" mass="15971">MEELFASLNQIIEYLNQIYTITQNQTTILLDSNHAGESLDLIEEMAAYKNEVTLELEKTEQIFQGLYNRDKAEITDPEIQKLLKQTVSHVLGLKDKVIQLEQQNVLIMQDLLRRLTEKVEIPKSQAQVANAYKQHSKE</sequence>
<evidence type="ECO:0000313" key="2">
    <source>
        <dbReference type="Proteomes" id="UP001169242"/>
    </source>
</evidence>
<dbReference type="AlphaFoldDB" id="A0AA42DNH4"/>